<feature type="region of interest" description="Disordered" evidence="5">
    <location>
        <begin position="275"/>
        <end position="300"/>
    </location>
</feature>
<evidence type="ECO:0000313" key="9">
    <source>
        <dbReference type="Proteomes" id="UP000477083"/>
    </source>
</evidence>
<feature type="domain" description="D-isomer specific 2-hydroxyacid dehydrogenase catalytic" evidence="6">
    <location>
        <begin position="2"/>
        <end position="257"/>
    </location>
</feature>
<dbReference type="SUPFAM" id="SSF52283">
    <property type="entry name" value="Formate/glycerate dehydrogenase catalytic domain-like"/>
    <property type="match status" value="1"/>
</dbReference>
<evidence type="ECO:0000256" key="2">
    <source>
        <dbReference type="ARBA" id="ARBA00023002"/>
    </source>
</evidence>
<dbReference type="Pfam" id="PF02826">
    <property type="entry name" value="2-Hacid_dh_C"/>
    <property type="match status" value="1"/>
</dbReference>
<dbReference type="InterPro" id="IPR036291">
    <property type="entry name" value="NAD(P)-bd_dom_sf"/>
</dbReference>
<comment type="similarity">
    <text evidence="1 4">Belongs to the D-isomer specific 2-hydroxyacid dehydrogenase family.</text>
</comment>
<keyword evidence="9" id="KW-1185">Reference proteome</keyword>
<reference evidence="8 9" key="1">
    <citation type="submission" date="2020-01" db="EMBL/GenBank/DDBJ databases">
        <title>Frigidibacter albus SP32T (=CGMCC 1.13995T).</title>
        <authorList>
            <person name="Liao X."/>
        </authorList>
    </citation>
    <scope>NUCLEOTIDE SEQUENCE [LARGE SCALE GENOMIC DNA]</scope>
    <source>
        <strain evidence="8 9">SP32</strain>
    </source>
</reference>
<dbReference type="Gene3D" id="3.40.50.720">
    <property type="entry name" value="NAD(P)-binding Rossmann-like Domain"/>
    <property type="match status" value="2"/>
</dbReference>
<name>A0A6L8VNZ4_9RHOB</name>
<evidence type="ECO:0000259" key="7">
    <source>
        <dbReference type="Pfam" id="PF02826"/>
    </source>
</evidence>
<dbReference type="InterPro" id="IPR050418">
    <property type="entry name" value="D-iso_2-hydroxyacid_DH_PdxB"/>
</dbReference>
<accession>A0A6L8VNZ4</accession>
<evidence type="ECO:0000313" key="8">
    <source>
        <dbReference type="EMBL" id="MZQ91059.1"/>
    </source>
</evidence>
<keyword evidence="3" id="KW-0520">NAD</keyword>
<dbReference type="OrthoDB" id="7374922at2"/>
<protein>
    <recommendedName>
        <fullName evidence="10">Hydroxyacid dehydrogenase</fullName>
    </recommendedName>
</protein>
<gene>
    <name evidence="8" type="ORF">GS660_18365</name>
</gene>
<comment type="caution">
    <text evidence="8">The sequence shown here is derived from an EMBL/GenBank/DDBJ whole genome shotgun (WGS) entry which is preliminary data.</text>
</comment>
<dbReference type="PANTHER" id="PTHR43761">
    <property type="entry name" value="D-ISOMER SPECIFIC 2-HYDROXYACID DEHYDROGENASE FAMILY PROTEIN (AFU_ORTHOLOGUE AFUA_1G13630)"/>
    <property type="match status" value="1"/>
</dbReference>
<evidence type="ECO:0008006" key="10">
    <source>
        <dbReference type="Google" id="ProtNLM"/>
    </source>
</evidence>
<dbReference type="PRINTS" id="PR00411">
    <property type="entry name" value="PNDRDTASEI"/>
</dbReference>
<dbReference type="PROSITE" id="PS00671">
    <property type="entry name" value="D_2_HYDROXYACID_DH_3"/>
    <property type="match status" value="1"/>
</dbReference>
<dbReference type="PANTHER" id="PTHR43761:SF1">
    <property type="entry name" value="D-ISOMER SPECIFIC 2-HYDROXYACID DEHYDROGENASE CATALYTIC DOMAIN-CONTAINING PROTEIN-RELATED"/>
    <property type="match status" value="1"/>
</dbReference>
<organism evidence="8 9">
    <name type="scientific">Frigidibacter albus</name>
    <dbReference type="NCBI Taxonomy" id="1465486"/>
    <lineage>
        <taxon>Bacteria</taxon>
        <taxon>Pseudomonadati</taxon>
        <taxon>Pseudomonadota</taxon>
        <taxon>Alphaproteobacteria</taxon>
        <taxon>Rhodobacterales</taxon>
        <taxon>Paracoccaceae</taxon>
        <taxon>Frigidibacter</taxon>
    </lineage>
</organism>
<evidence type="ECO:0000256" key="1">
    <source>
        <dbReference type="ARBA" id="ARBA00005854"/>
    </source>
</evidence>
<dbReference type="Pfam" id="PF00389">
    <property type="entry name" value="2-Hacid_dh"/>
    <property type="match status" value="1"/>
</dbReference>
<evidence type="ECO:0000256" key="3">
    <source>
        <dbReference type="ARBA" id="ARBA00023027"/>
    </source>
</evidence>
<dbReference type="GO" id="GO:0016616">
    <property type="term" value="F:oxidoreductase activity, acting on the CH-OH group of donors, NAD or NADP as acceptor"/>
    <property type="evidence" value="ECO:0007669"/>
    <property type="project" value="InterPro"/>
</dbReference>
<evidence type="ECO:0000256" key="5">
    <source>
        <dbReference type="SAM" id="MobiDB-lite"/>
    </source>
</evidence>
<dbReference type="InterPro" id="IPR006140">
    <property type="entry name" value="D-isomer_DH_NAD-bd"/>
</dbReference>
<dbReference type="Proteomes" id="UP000477083">
    <property type="component" value="Unassembled WGS sequence"/>
</dbReference>
<feature type="domain" description="D-isomer specific 2-hydroxyacid dehydrogenase NAD-binding" evidence="7">
    <location>
        <begin position="57"/>
        <end position="231"/>
    </location>
</feature>
<proteinExistence type="inferred from homology"/>
<dbReference type="InterPro" id="IPR029753">
    <property type="entry name" value="D-isomer_DH_CS"/>
</dbReference>
<dbReference type="EMBL" id="WWNR01000015">
    <property type="protein sequence ID" value="MZQ91059.1"/>
    <property type="molecule type" value="Genomic_DNA"/>
</dbReference>
<dbReference type="AlphaFoldDB" id="A0A6L8VNZ4"/>
<dbReference type="GO" id="GO:0051287">
    <property type="term" value="F:NAD binding"/>
    <property type="evidence" value="ECO:0007669"/>
    <property type="project" value="InterPro"/>
</dbReference>
<sequence>MTRIDASFLLRHPQVQAVIRVGAGYDNVDTSALRAAGVTLAAADVSGDPSVAEWTLGAMLYLLRTYSRAQSVALGGDWGARAQLWGHSLRSRRIGIIGHGSIGAQVAQLCRAFGAEVLVWHPWSDRALPAGIERLDRLEDLLECADIVSLHCRLEPETRHLIGAEALARMKPDALLINSGRGALLDEEALAIALRAGHLAGVAIDTVASEPHPEQSPLAGAPRVLLTPHVAAYTVEGRRQLVDWAVAEALAWIRSGHLSPPTAILPSRAEDWPATEASDAPVAESDHCAARPRSVNTLRH</sequence>
<evidence type="ECO:0000256" key="4">
    <source>
        <dbReference type="RuleBase" id="RU003719"/>
    </source>
</evidence>
<keyword evidence="2 4" id="KW-0560">Oxidoreductase</keyword>
<dbReference type="InterPro" id="IPR006139">
    <property type="entry name" value="D-isomer_2_OHA_DH_cat_dom"/>
</dbReference>
<dbReference type="SUPFAM" id="SSF51735">
    <property type="entry name" value="NAD(P)-binding Rossmann-fold domains"/>
    <property type="match status" value="1"/>
</dbReference>
<evidence type="ECO:0000259" key="6">
    <source>
        <dbReference type="Pfam" id="PF00389"/>
    </source>
</evidence>